<protein>
    <submittedName>
        <fullName evidence="1">Uncharacterized protein</fullName>
    </submittedName>
</protein>
<dbReference type="STRING" id="1117702.AQZ52_00820"/>
<reference evidence="1 2" key="1">
    <citation type="submission" date="2015-10" db="EMBL/GenBank/DDBJ databases">
        <title>Draft genome sequence of Novosphingobium fuchskuhlense DSM 25065 isolated from a surface water sample of the southwest basin of Lake Grosse Fuchskuhle.</title>
        <authorList>
            <person name="Ruckert C."/>
            <person name="Winkler A."/>
            <person name="Glaeser J."/>
            <person name="Grossart H.-P."/>
            <person name="Kalinowski J."/>
            <person name="Glaeser S."/>
        </authorList>
    </citation>
    <scope>NUCLEOTIDE SEQUENCE [LARGE SCALE GENOMIC DNA]</scope>
    <source>
        <strain evidence="1 2">FNE08-7</strain>
    </source>
</reference>
<comment type="caution">
    <text evidence="1">The sequence shown here is derived from an EMBL/GenBank/DDBJ whole genome shotgun (WGS) entry which is preliminary data.</text>
</comment>
<proteinExistence type="predicted"/>
<dbReference type="Proteomes" id="UP000058012">
    <property type="component" value="Unassembled WGS sequence"/>
</dbReference>
<organism evidence="1 2">
    <name type="scientific">Novosphingobium fuchskuhlense</name>
    <dbReference type="NCBI Taxonomy" id="1117702"/>
    <lineage>
        <taxon>Bacteria</taxon>
        <taxon>Pseudomonadati</taxon>
        <taxon>Pseudomonadota</taxon>
        <taxon>Alphaproteobacteria</taxon>
        <taxon>Sphingomonadales</taxon>
        <taxon>Sphingomonadaceae</taxon>
        <taxon>Novosphingobium</taxon>
    </lineage>
</organism>
<evidence type="ECO:0000313" key="1">
    <source>
        <dbReference type="EMBL" id="KUR73549.1"/>
    </source>
</evidence>
<accession>A0A124JWP5</accession>
<dbReference type="RefSeq" id="WP_067906067.1">
    <property type="nucleotide sequence ID" value="NZ_KQ954244.1"/>
</dbReference>
<dbReference type="AlphaFoldDB" id="A0A124JWP5"/>
<name>A0A124JWP5_9SPHN</name>
<dbReference type="OrthoDB" id="583519at2"/>
<evidence type="ECO:0000313" key="2">
    <source>
        <dbReference type="Proteomes" id="UP000058012"/>
    </source>
</evidence>
<sequence length="166" mass="17406">MIIRITKGSGEDHVAIVRADGSRAETRFPWKGPVPHDAVHVIVERELGLAGAFWGLVAGGRHPEEIQALAKAGGHASASRAGIPEAGIVELLQAERLVECYEALLWGGGGSLADVLAMAEPSCAASHVACPAISDAQHDAIALALAALADEWRAAPRGATREWKWP</sequence>
<dbReference type="EMBL" id="LLZS01000001">
    <property type="protein sequence ID" value="KUR73549.1"/>
    <property type="molecule type" value="Genomic_DNA"/>
</dbReference>
<keyword evidence="2" id="KW-1185">Reference proteome</keyword>
<gene>
    <name evidence="1" type="ORF">AQZ52_00820</name>
</gene>